<accession>S9RJ48</accession>
<keyword evidence="1" id="KW-0472">Membrane</keyword>
<keyword evidence="3" id="KW-1185">Reference proteome</keyword>
<evidence type="ECO:0000313" key="2">
    <source>
        <dbReference type="EMBL" id="EPX78120.1"/>
    </source>
</evidence>
<dbReference type="OrthoDB" id="9844772at2"/>
<gene>
    <name evidence="2" type="ORF">Salmuc_04467</name>
</gene>
<evidence type="ECO:0000256" key="1">
    <source>
        <dbReference type="SAM" id="Phobius"/>
    </source>
</evidence>
<sequence length="148" mass="15422">MMQDRADVLVRAHEIGRGLTDAQRIALGVTLIGTARQPESFGAARAAERMVGEHARMLLADALRGDEAMHQTKTVATTHGNAGNRLPGGRGTVGAPRPAPFLSSLRAAWATIRAAERRLSESLLGDLLGGVSVVALVVGTIIGLGVLL</sequence>
<feature type="transmembrane region" description="Helical" evidence="1">
    <location>
        <begin position="123"/>
        <end position="147"/>
    </location>
</feature>
<evidence type="ECO:0000313" key="3">
    <source>
        <dbReference type="Proteomes" id="UP000015347"/>
    </source>
</evidence>
<dbReference type="HOGENOM" id="CLU_1757528_0_0_5"/>
<dbReference type="AlphaFoldDB" id="S9RJ48"/>
<protein>
    <submittedName>
        <fullName evidence="2">Uncharacterized protein</fullName>
    </submittedName>
</protein>
<keyword evidence="1" id="KW-0812">Transmembrane</keyword>
<organism evidence="2 3">
    <name type="scientific">Salipiger mucosus DSM 16094</name>
    <dbReference type="NCBI Taxonomy" id="1123237"/>
    <lineage>
        <taxon>Bacteria</taxon>
        <taxon>Pseudomonadati</taxon>
        <taxon>Pseudomonadota</taxon>
        <taxon>Alphaproteobacteria</taxon>
        <taxon>Rhodobacterales</taxon>
        <taxon>Roseobacteraceae</taxon>
        <taxon>Salipiger</taxon>
    </lineage>
</organism>
<dbReference type="Proteomes" id="UP000015347">
    <property type="component" value="Unassembled WGS sequence"/>
</dbReference>
<reference evidence="3" key="1">
    <citation type="journal article" date="2014" name="Stand. Genomic Sci.">
        <title>Genome sequence of the exopolysaccharide-producing Salipiger mucosus type strain (DSM 16094(T)), a moderately halophilic member of the Roseobacter clade.</title>
        <authorList>
            <person name="Riedel T."/>
            <person name="Spring S."/>
            <person name="Fiebig A."/>
            <person name="Petersen J."/>
            <person name="Kyrpides N.C."/>
            <person name="Goker M."/>
            <person name="Klenk H.P."/>
        </authorList>
    </citation>
    <scope>NUCLEOTIDE SEQUENCE [LARGE SCALE GENOMIC DNA]</scope>
    <source>
        <strain evidence="3">DSM 16094</strain>
    </source>
</reference>
<keyword evidence="1" id="KW-1133">Transmembrane helix</keyword>
<dbReference type="RefSeq" id="WP_021120680.1">
    <property type="nucleotide sequence ID" value="NZ_KE557280.1"/>
</dbReference>
<proteinExistence type="predicted"/>
<dbReference type="EMBL" id="APVH01000041">
    <property type="protein sequence ID" value="EPX78120.1"/>
    <property type="molecule type" value="Genomic_DNA"/>
</dbReference>
<comment type="caution">
    <text evidence="2">The sequence shown here is derived from an EMBL/GenBank/DDBJ whole genome shotgun (WGS) entry which is preliminary data.</text>
</comment>
<name>S9RJ48_9RHOB</name>